<dbReference type="Proteomes" id="UP000738359">
    <property type="component" value="Unassembled WGS sequence"/>
</dbReference>
<dbReference type="OrthoDB" id="417450at2759"/>
<dbReference type="Pfam" id="PF02179">
    <property type="entry name" value="BAG"/>
    <property type="match status" value="1"/>
</dbReference>
<dbReference type="InterPro" id="IPR036533">
    <property type="entry name" value="BAG_dom_sf"/>
</dbReference>
<dbReference type="EMBL" id="JAAAHY010000850">
    <property type="protein sequence ID" value="KAF9956328.1"/>
    <property type="molecule type" value="Genomic_DNA"/>
</dbReference>
<organism evidence="3 4">
    <name type="scientific">Mortierella alpina</name>
    <name type="common">Oleaginous fungus</name>
    <name type="synonym">Mortierella renispora</name>
    <dbReference type="NCBI Taxonomy" id="64518"/>
    <lineage>
        <taxon>Eukaryota</taxon>
        <taxon>Fungi</taxon>
        <taxon>Fungi incertae sedis</taxon>
        <taxon>Mucoromycota</taxon>
        <taxon>Mortierellomycotina</taxon>
        <taxon>Mortierellomycetes</taxon>
        <taxon>Mortierellales</taxon>
        <taxon>Mortierellaceae</taxon>
        <taxon>Mortierella</taxon>
    </lineage>
</organism>
<dbReference type="InterPro" id="IPR003103">
    <property type="entry name" value="BAG_domain"/>
</dbReference>
<feature type="domain" description="BAG" evidence="2">
    <location>
        <begin position="243"/>
        <end position="297"/>
    </location>
</feature>
<sequence>MLPQSGAGGIPRTMHGAQGTRARESPAVEWEQLLASTDLRDRCDRTSLTNLQPPIAHVAGQRPSHISPTISAFLSLLWRLTPAIPKHLFQVHQERYDPETILHIRWNDERYTIDFEGRILSQIKLKELREVCKDLTGVPLGGLSLMHGDAILKDDNAPLSSFAIKAGAKITVKGIKPTEEQIKEMTTNGDPEEYALILRISGMLKKTRDFLSEHLPVYEQAVDAYLLSKPAPFSMQAMPAPRKKLHDLHGMLSENLLQSLLALDGVTCKPDFEVARVKRREAVKETQKLLDIIDALHARVKESDRAARL</sequence>
<dbReference type="Gene3D" id="3.10.20.90">
    <property type="entry name" value="Phosphatidylinositol 3-kinase Catalytic Subunit, Chain A, domain 1"/>
    <property type="match status" value="1"/>
</dbReference>
<gene>
    <name evidence="3" type="ORF">BGZ70_009959</name>
</gene>
<dbReference type="SUPFAM" id="SSF54236">
    <property type="entry name" value="Ubiquitin-like"/>
    <property type="match status" value="1"/>
</dbReference>
<evidence type="ECO:0000313" key="3">
    <source>
        <dbReference type="EMBL" id="KAF9956328.1"/>
    </source>
</evidence>
<dbReference type="AlphaFoldDB" id="A0A9P6M060"/>
<keyword evidence="4" id="KW-1185">Reference proteome</keyword>
<comment type="caution">
    <text evidence="3">The sequence shown here is derived from an EMBL/GenBank/DDBJ whole genome shotgun (WGS) entry which is preliminary data.</text>
</comment>
<reference evidence="3" key="1">
    <citation type="journal article" date="2020" name="Fungal Divers.">
        <title>Resolving the Mortierellaceae phylogeny through synthesis of multi-gene phylogenetics and phylogenomics.</title>
        <authorList>
            <person name="Vandepol N."/>
            <person name="Liber J."/>
            <person name="Desiro A."/>
            <person name="Na H."/>
            <person name="Kennedy M."/>
            <person name="Barry K."/>
            <person name="Grigoriev I.V."/>
            <person name="Miller A.N."/>
            <person name="O'Donnell K."/>
            <person name="Stajich J.E."/>
            <person name="Bonito G."/>
        </authorList>
    </citation>
    <scope>NUCLEOTIDE SEQUENCE</scope>
    <source>
        <strain evidence="3">CK1249</strain>
    </source>
</reference>
<protein>
    <recommendedName>
        <fullName evidence="2">BAG domain-containing protein</fullName>
    </recommendedName>
</protein>
<dbReference type="Gene3D" id="1.20.58.120">
    <property type="entry name" value="BAG domain"/>
    <property type="match status" value="1"/>
</dbReference>
<evidence type="ECO:0000313" key="4">
    <source>
        <dbReference type="Proteomes" id="UP000738359"/>
    </source>
</evidence>
<feature type="region of interest" description="Disordered" evidence="1">
    <location>
        <begin position="1"/>
        <end position="26"/>
    </location>
</feature>
<dbReference type="GO" id="GO:0051087">
    <property type="term" value="F:protein-folding chaperone binding"/>
    <property type="evidence" value="ECO:0007669"/>
    <property type="project" value="InterPro"/>
</dbReference>
<dbReference type="SUPFAM" id="SSF63491">
    <property type="entry name" value="BAG domain"/>
    <property type="match status" value="1"/>
</dbReference>
<proteinExistence type="predicted"/>
<dbReference type="InterPro" id="IPR029071">
    <property type="entry name" value="Ubiquitin-like_domsf"/>
</dbReference>
<evidence type="ECO:0000256" key="1">
    <source>
        <dbReference type="SAM" id="MobiDB-lite"/>
    </source>
</evidence>
<name>A0A9P6M060_MORAP</name>
<accession>A0A9P6M060</accession>
<evidence type="ECO:0000259" key="2">
    <source>
        <dbReference type="PROSITE" id="PS51035"/>
    </source>
</evidence>
<dbReference type="PROSITE" id="PS51035">
    <property type="entry name" value="BAG"/>
    <property type="match status" value="1"/>
</dbReference>